<evidence type="ECO:0000313" key="1">
    <source>
        <dbReference type="EMBL" id="GJN55093.1"/>
    </source>
</evidence>
<accession>A0ABQ4W6J6</accession>
<proteinExistence type="predicted"/>
<gene>
    <name evidence="1" type="ORF">TUM20286_48450</name>
</gene>
<reference evidence="1 2" key="1">
    <citation type="submission" date="2021-12" db="EMBL/GenBank/DDBJ databases">
        <title>Characterization of novel class B3 metallo-beta-lactamase from novel Pseudomonas species.</title>
        <authorList>
            <person name="Yamada K."/>
            <person name="Aoki K."/>
            <person name="Ishii Y."/>
        </authorList>
    </citation>
    <scope>NUCLEOTIDE SEQUENCE [LARGE SCALE GENOMIC DNA]</scope>
    <source>
        <strain evidence="1 2">TUM20286</strain>
    </source>
</reference>
<comment type="caution">
    <text evidence="1">The sequence shown here is derived from an EMBL/GenBank/DDBJ whole genome shotgun (WGS) entry which is preliminary data.</text>
</comment>
<sequence>MSDDSVMPRANNAGNCPKGNVTLAMQAHAPYAKGDAGQPQYGTLTCNCWICTKCK</sequence>
<name>A0ABQ4W6J6_9PSED</name>
<evidence type="ECO:0000313" key="2">
    <source>
        <dbReference type="Proteomes" id="UP001054892"/>
    </source>
</evidence>
<dbReference type="Proteomes" id="UP001054892">
    <property type="component" value="Unassembled WGS sequence"/>
</dbReference>
<dbReference type="EMBL" id="BQKM01000015">
    <property type="protein sequence ID" value="GJN55093.1"/>
    <property type="molecule type" value="Genomic_DNA"/>
</dbReference>
<protein>
    <submittedName>
        <fullName evidence="1">Uncharacterized protein</fullName>
    </submittedName>
</protein>
<organism evidence="1 2">
    <name type="scientific">Pseudomonas tohonis</name>
    <dbReference type="NCBI Taxonomy" id="2725477"/>
    <lineage>
        <taxon>Bacteria</taxon>
        <taxon>Pseudomonadati</taxon>
        <taxon>Pseudomonadota</taxon>
        <taxon>Gammaproteobacteria</taxon>
        <taxon>Pseudomonadales</taxon>
        <taxon>Pseudomonadaceae</taxon>
        <taxon>Pseudomonas</taxon>
    </lineage>
</organism>
<keyword evidence="2" id="KW-1185">Reference proteome</keyword>